<dbReference type="Gene3D" id="2.170.130.10">
    <property type="entry name" value="TonB-dependent receptor, plug domain"/>
    <property type="match status" value="1"/>
</dbReference>
<dbReference type="PANTHER" id="PTHR30069:SF29">
    <property type="entry name" value="HEMOGLOBIN AND HEMOGLOBIN-HAPTOGLOBIN-BINDING PROTEIN 1-RELATED"/>
    <property type="match status" value="1"/>
</dbReference>
<keyword evidence="19" id="KW-1185">Reference proteome</keyword>
<dbReference type="InterPro" id="IPR010917">
    <property type="entry name" value="TonB_rcpt_CS"/>
</dbReference>
<dbReference type="PANTHER" id="PTHR30069">
    <property type="entry name" value="TONB-DEPENDENT OUTER MEMBRANE RECEPTOR"/>
    <property type="match status" value="1"/>
</dbReference>
<dbReference type="Gene3D" id="2.40.170.20">
    <property type="entry name" value="TonB-dependent receptor, beta-barrel domain"/>
    <property type="match status" value="2"/>
</dbReference>
<evidence type="ECO:0000313" key="19">
    <source>
        <dbReference type="Proteomes" id="UP000255264"/>
    </source>
</evidence>
<gene>
    <name evidence="18" type="primary">hgpA_2</name>
    <name evidence="18" type="ORF">NCTC13335_00606</name>
</gene>
<evidence type="ECO:0000256" key="14">
    <source>
        <dbReference type="RuleBase" id="RU003357"/>
    </source>
</evidence>
<dbReference type="InterPro" id="IPR012910">
    <property type="entry name" value="Plug_dom"/>
</dbReference>
<dbReference type="GO" id="GO:0009279">
    <property type="term" value="C:cell outer membrane"/>
    <property type="evidence" value="ECO:0007669"/>
    <property type="project" value="UniProtKB-SubCell"/>
</dbReference>
<evidence type="ECO:0000256" key="5">
    <source>
        <dbReference type="ARBA" id="ARBA00022692"/>
    </source>
</evidence>
<evidence type="ECO:0000256" key="6">
    <source>
        <dbReference type="ARBA" id="ARBA00022729"/>
    </source>
</evidence>
<dbReference type="InterPro" id="IPR039426">
    <property type="entry name" value="TonB-dep_rcpt-like"/>
</dbReference>
<sequence>MRDFKFNLLSASLLLTFSSLAVADDSQLEQINVSADVQSAENSTPPKLAETVKSAKTLEKQQVQDAKDLVRYDPGVTVVEAGRFGSSGFAIRGVEENRVAIQIDGLAQAETISSQGFKELFEGYGNFNNTRNSAEIETLKQVTLRKGADSLKAGSGALGGSVSFETKDARDYLLEKNYYASYKRGYNSADNQHLNTLTLAGRYKMFDAIVVGTTRRGHEQENYGYSGYDERIQGKTREKADPYRRKLDSLLAKVAFQPAENHRFSVMADIYKLDSKGHDFSYTLKPNTQYMTYDEQELRHTHDSVERKNFAFSYENFTQTPLWDTLKITYSQQKITSRARTDDYCDGNEKCPFSTNPLGLHYNQNNQLVGSDNQPVSYLNRAEQRLPNSEEIVNLPTQPYDGSENKIYKWQRVDWDNLPAGYTYVYKGCETDFSRWTNRPSVGDTTPCEATLTKIGSTIPAARTLTLNGQTYDLLGKDSGLISDEQIVRTNTSNVLSCDGINCDKGSIQGFQQNGTPIDIPFEVIERNGQKLAKTAAQSGDSLTAPIFLVPNKQGYQSNLWTQRDLTSKTKQLNLDLTKHLQFLKLEHDLSYGGLWSEMTKSMTNISGDTPFNVKWWALYPSSCETFLEGKNLNPDRHSTLCDNRNIYSFLIPVKTKSGAIYFIDDIRVTDKVAFQLGYRYDRVSYHPEYIPGVTPKIPDDMVTNLYVAEPYFDPLNLTDPDNLAKKQANAEANIQQIAQKKKFSASSYSFGATLDPLNWFRVQMKYGKAFRAPTSDEIYFTFKHPDFSILPNKDLRPETAKTKELSFTLHQPEIGQFTGSVFETRYRDFIDLSYKGLYGLQGHSKLRPFNVYQNVNRPNAKVYGFELQTNLQLGYFAKVLQGFNFSYKYIYQKGRMDGDIPMNAIQPRTAVYGIGYAHPEDKFGFDLFLTHVAAKDAEDTYNMYYKEEGKSDTYIKWRSNSYTTVDLLGYFKPIKNLTLRAGVYNLTNRKYMTWDSARSIRPFGTSNMIDQESGAGINRFYASGRNYRMSVQFEF</sequence>
<dbReference type="CDD" id="cd01347">
    <property type="entry name" value="ligand_gated_channel"/>
    <property type="match status" value="1"/>
</dbReference>
<keyword evidence="8 14" id="KW-0798">TonB box</keyword>
<dbReference type="GO" id="GO:0015344">
    <property type="term" value="F:siderophore uptake transmembrane transporter activity"/>
    <property type="evidence" value="ECO:0007669"/>
    <property type="project" value="TreeGrafter"/>
</dbReference>
<dbReference type="PROSITE" id="PS52016">
    <property type="entry name" value="TONB_DEPENDENT_REC_3"/>
    <property type="match status" value="1"/>
</dbReference>
<dbReference type="NCBIfam" id="TIGR01786">
    <property type="entry name" value="TonB-hemlactrns"/>
    <property type="match status" value="1"/>
</dbReference>
<comment type="subcellular location">
    <subcellularLocation>
        <location evidence="1 12">Cell outer membrane</location>
        <topology evidence="1 12">Multi-pass membrane protein</topology>
    </subcellularLocation>
</comment>
<evidence type="ECO:0000256" key="11">
    <source>
        <dbReference type="ARBA" id="ARBA00023237"/>
    </source>
</evidence>
<keyword evidence="10" id="KW-0675">Receptor</keyword>
<evidence type="ECO:0000256" key="7">
    <source>
        <dbReference type="ARBA" id="ARBA00022737"/>
    </source>
</evidence>
<keyword evidence="11 12" id="KW-0998">Cell outer membrane</keyword>
<keyword evidence="9 12" id="KW-0472">Membrane</keyword>
<dbReference type="Pfam" id="PF00593">
    <property type="entry name" value="TonB_dep_Rec_b-barrel"/>
    <property type="match status" value="1"/>
</dbReference>
<dbReference type="InterPro" id="IPR036942">
    <property type="entry name" value="Beta-barrel_TonB_sf"/>
</dbReference>
<feature type="chain" id="PRO_5016713788" evidence="15">
    <location>
        <begin position="24"/>
        <end position="1036"/>
    </location>
</feature>
<evidence type="ECO:0000256" key="9">
    <source>
        <dbReference type="ARBA" id="ARBA00023136"/>
    </source>
</evidence>
<accession>A0A377IWV3</accession>
<organism evidence="18 19">
    <name type="scientific">Haemophilus pittmaniae</name>
    <dbReference type="NCBI Taxonomy" id="249188"/>
    <lineage>
        <taxon>Bacteria</taxon>
        <taxon>Pseudomonadati</taxon>
        <taxon>Pseudomonadota</taxon>
        <taxon>Gammaproteobacteria</taxon>
        <taxon>Pasteurellales</taxon>
        <taxon>Pasteurellaceae</taxon>
        <taxon>Haemophilus</taxon>
    </lineage>
</organism>
<evidence type="ECO:0000256" key="4">
    <source>
        <dbReference type="ARBA" id="ARBA00022452"/>
    </source>
</evidence>
<evidence type="ECO:0000256" key="2">
    <source>
        <dbReference type="ARBA" id="ARBA00008143"/>
    </source>
</evidence>
<dbReference type="OrthoDB" id="9764669at2"/>
<evidence type="ECO:0000256" key="10">
    <source>
        <dbReference type="ARBA" id="ARBA00023170"/>
    </source>
</evidence>
<proteinExistence type="inferred from homology"/>
<feature type="domain" description="TonB-dependent receptor plug" evidence="17">
    <location>
        <begin position="51"/>
        <end position="160"/>
    </location>
</feature>
<feature type="signal peptide" evidence="15">
    <location>
        <begin position="1"/>
        <end position="23"/>
    </location>
</feature>
<dbReference type="GO" id="GO:0044718">
    <property type="term" value="P:siderophore transmembrane transport"/>
    <property type="evidence" value="ECO:0007669"/>
    <property type="project" value="TreeGrafter"/>
</dbReference>
<dbReference type="Proteomes" id="UP000255264">
    <property type="component" value="Unassembled WGS sequence"/>
</dbReference>
<dbReference type="InterPro" id="IPR037066">
    <property type="entry name" value="Plug_dom_sf"/>
</dbReference>
<evidence type="ECO:0000256" key="12">
    <source>
        <dbReference type="PROSITE-ProRule" id="PRU01360"/>
    </source>
</evidence>
<dbReference type="EMBL" id="UGHS01000002">
    <property type="protein sequence ID" value="STO92756.1"/>
    <property type="molecule type" value="Genomic_DNA"/>
</dbReference>
<dbReference type="InterPro" id="IPR010949">
    <property type="entry name" value="TonB_Hb/transfer/lactofer_rcpt"/>
</dbReference>
<evidence type="ECO:0000256" key="1">
    <source>
        <dbReference type="ARBA" id="ARBA00004571"/>
    </source>
</evidence>
<dbReference type="InterPro" id="IPR000531">
    <property type="entry name" value="Beta-barrel_TonB"/>
</dbReference>
<evidence type="ECO:0000256" key="13">
    <source>
        <dbReference type="PROSITE-ProRule" id="PRU10144"/>
    </source>
</evidence>
<dbReference type="Pfam" id="PF07715">
    <property type="entry name" value="Plug"/>
    <property type="match status" value="1"/>
</dbReference>
<keyword evidence="7" id="KW-0677">Repeat</keyword>
<feature type="short sequence motif" description="TonB C-terminal box" evidence="13">
    <location>
        <begin position="1019"/>
        <end position="1036"/>
    </location>
</feature>
<evidence type="ECO:0000256" key="15">
    <source>
        <dbReference type="SAM" id="SignalP"/>
    </source>
</evidence>
<evidence type="ECO:0000256" key="8">
    <source>
        <dbReference type="ARBA" id="ARBA00023077"/>
    </source>
</evidence>
<evidence type="ECO:0000313" key="18">
    <source>
        <dbReference type="EMBL" id="STO92756.1"/>
    </source>
</evidence>
<keyword evidence="6 15" id="KW-0732">Signal</keyword>
<dbReference type="RefSeq" id="WP_115002787.1">
    <property type="nucleotide sequence ID" value="NZ_UGHS01000002.1"/>
</dbReference>
<dbReference type="SUPFAM" id="SSF56935">
    <property type="entry name" value="Porins"/>
    <property type="match status" value="1"/>
</dbReference>
<name>A0A377IWV3_9PAST</name>
<feature type="domain" description="TonB-dependent receptor-like beta-barrel" evidence="16">
    <location>
        <begin position="563"/>
        <end position="987"/>
    </location>
</feature>
<keyword evidence="5 12" id="KW-0812">Transmembrane</keyword>
<protein>
    <submittedName>
        <fullName evidence="18">Hemoglobin-binding protein</fullName>
    </submittedName>
</protein>
<evidence type="ECO:0000256" key="3">
    <source>
        <dbReference type="ARBA" id="ARBA00022448"/>
    </source>
</evidence>
<dbReference type="AlphaFoldDB" id="A0A377IWV3"/>
<comment type="similarity">
    <text evidence="2">Belongs to the TonB-dependent receptor family. Hemoglobin/haptoglobin binding protein subfamily.</text>
</comment>
<reference evidence="18 19" key="1">
    <citation type="submission" date="2018-06" db="EMBL/GenBank/DDBJ databases">
        <authorList>
            <consortium name="Pathogen Informatics"/>
            <person name="Doyle S."/>
        </authorList>
    </citation>
    <scope>NUCLEOTIDE SEQUENCE [LARGE SCALE GENOMIC DNA]</scope>
    <source>
        <strain evidence="18 19">NCTC13335</strain>
    </source>
</reference>
<keyword evidence="4 12" id="KW-1134">Transmembrane beta strand</keyword>
<keyword evidence="3 12" id="KW-0813">Transport</keyword>
<dbReference type="PROSITE" id="PS01156">
    <property type="entry name" value="TONB_DEPENDENT_REC_2"/>
    <property type="match status" value="1"/>
</dbReference>
<evidence type="ECO:0000259" key="17">
    <source>
        <dbReference type="Pfam" id="PF07715"/>
    </source>
</evidence>
<evidence type="ECO:0000259" key="16">
    <source>
        <dbReference type="Pfam" id="PF00593"/>
    </source>
</evidence>